<dbReference type="GO" id="GO:0005634">
    <property type="term" value="C:nucleus"/>
    <property type="evidence" value="ECO:0007669"/>
    <property type="project" value="UniProtKB-SubCell"/>
</dbReference>
<dbReference type="GO" id="GO:0016787">
    <property type="term" value="F:hydrolase activity"/>
    <property type="evidence" value="ECO:0007669"/>
    <property type="project" value="UniProtKB-KW"/>
</dbReference>
<reference evidence="12" key="2">
    <citation type="submission" date="2020-05" db="UniProtKB">
        <authorList>
            <consortium name="EnsemblMetazoa"/>
        </authorList>
    </citation>
    <scope>IDENTIFICATION</scope>
    <source>
        <strain evidence="12">MINIMUS1</strain>
    </source>
</reference>
<dbReference type="SUPFAM" id="SSF101744">
    <property type="entry name" value="Rof/RNase P subunit-like"/>
    <property type="match status" value="1"/>
</dbReference>
<reference evidence="13" key="1">
    <citation type="submission" date="2013-03" db="EMBL/GenBank/DDBJ databases">
        <title>The Genome Sequence of Anopheles minimus MINIMUS1.</title>
        <authorList>
            <consortium name="The Broad Institute Genomics Platform"/>
            <person name="Neafsey D.E."/>
            <person name="Walton C."/>
            <person name="Walker B."/>
            <person name="Young S.K."/>
            <person name="Zeng Q."/>
            <person name="Gargeya S."/>
            <person name="Fitzgerald M."/>
            <person name="Haas B."/>
            <person name="Abouelleil A."/>
            <person name="Allen A.W."/>
            <person name="Alvarado L."/>
            <person name="Arachchi H.M."/>
            <person name="Berlin A.M."/>
            <person name="Chapman S.B."/>
            <person name="Gainer-Dewar J."/>
            <person name="Goldberg J."/>
            <person name="Griggs A."/>
            <person name="Gujja S."/>
            <person name="Hansen M."/>
            <person name="Howarth C."/>
            <person name="Imamovic A."/>
            <person name="Ireland A."/>
            <person name="Larimer J."/>
            <person name="McCowan C."/>
            <person name="Murphy C."/>
            <person name="Pearson M."/>
            <person name="Poon T.W."/>
            <person name="Priest M."/>
            <person name="Roberts A."/>
            <person name="Saif S."/>
            <person name="Shea T."/>
            <person name="Sisk P."/>
            <person name="Sykes S."/>
            <person name="Wortman J."/>
            <person name="Nusbaum C."/>
            <person name="Birren B."/>
        </authorList>
    </citation>
    <scope>NUCLEOTIDE SEQUENCE [LARGE SCALE GENOMIC DNA]</scope>
    <source>
        <strain evidence="13">MINIMUS1</strain>
    </source>
</reference>
<keyword evidence="13" id="KW-1185">Reference proteome</keyword>
<evidence type="ECO:0000256" key="4">
    <source>
        <dbReference type="ARBA" id="ARBA00016225"/>
    </source>
</evidence>
<keyword evidence="5" id="KW-0963">Cytoplasm</keyword>
<dbReference type="HAMAP" id="MF_00754">
    <property type="entry name" value="RNase_P_1"/>
    <property type="match status" value="1"/>
</dbReference>
<dbReference type="Proteomes" id="UP000075920">
    <property type="component" value="Unassembled WGS sequence"/>
</dbReference>
<evidence type="ECO:0000256" key="7">
    <source>
        <dbReference type="ARBA" id="ARBA00022722"/>
    </source>
</evidence>
<protein>
    <recommendedName>
        <fullName evidence="4">Ribonuclease P protein subunit p29</fullName>
    </recommendedName>
</protein>
<dbReference type="GO" id="GO:0006364">
    <property type="term" value="P:rRNA processing"/>
    <property type="evidence" value="ECO:0007669"/>
    <property type="project" value="TreeGrafter"/>
</dbReference>
<evidence type="ECO:0000313" key="12">
    <source>
        <dbReference type="EnsemblMetazoa" id="AMIN008746-PA"/>
    </source>
</evidence>
<dbReference type="PANTHER" id="PTHR13348:SF0">
    <property type="entry name" value="RIBONUCLEASE P PROTEIN SUBUNIT P29"/>
    <property type="match status" value="1"/>
</dbReference>
<dbReference type="Pfam" id="PF01868">
    <property type="entry name" value="RNase_P-MRP_p29"/>
    <property type="match status" value="1"/>
</dbReference>
<dbReference type="GO" id="GO:0001682">
    <property type="term" value="P:tRNA 5'-leader removal"/>
    <property type="evidence" value="ECO:0007669"/>
    <property type="project" value="InterPro"/>
</dbReference>
<dbReference type="GO" id="GO:0033204">
    <property type="term" value="F:ribonuclease P RNA binding"/>
    <property type="evidence" value="ECO:0007669"/>
    <property type="project" value="InterPro"/>
</dbReference>
<evidence type="ECO:0000256" key="11">
    <source>
        <dbReference type="SAM" id="Coils"/>
    </source>
</evidence>
<name>A0A182WEF0_9DIPT</name>
<dbReference type="EnsemblMetazoa" id="AMIN008746-RA">
    <property type="protein sequence ID" value="AMIN008746-PA"/>
    <property type="gene ID" value="AMIN008746"/>
</dbReference>
<evidence type="ECO:0000256" key="8">
    <source>
        <dbReference type="ARBA" id="ARBA00022759"/>
    </source>
</evidence>
<comment type="subunit">
    <text evidence="10">Component of nuclear RNase P and RNase MRP ribonucleoproteins. RNase P consists of a catalytic RNA moiety and 10 different protein chains; POP1, POP4, POP5, POP7, RPP14, RPP21, RPP25, RPP30, RPP38 and RPP40. Within the RNase P complex, POP1, POP7 and RPP25 form the 'finger' subcomplex, POP5, RPP14, RPP40 and homodimeric RPP30 form the 'palm' subcomplex, and RPP21, POP4 and RPP38 form the 'wrist' subcomplex. All subunits of the RNase P complex interact with the catalytic RNA. Several subunits of RNase P are also part of the RNase MRP complex. RNase MRP consists of a catalytic RNA moiety and about 8 protein subunits; POP1, POP7, RPP25, RPP30, RPP38, RPP40 and possibly also POP4 and POP5.</text>
</comment>
<dbReference type="VEuPathDB" id="VectorBase:AMIN008746"/>
<evidence type="ECO:0000256" key="6">
    <source>
        <dbReference type="ARBA" id="ARBA00022694"/>
    </source>
</evidence>
<keyword evidence="7" id="KW-0540">Nuclease</keyword>
<comment type="subcellular location">
    <subcellularLocation>
        <location evidence="2">Nucleus</location>
    </subcellularLocation>
</comment>
<dbReference type="Gene3D" id="2.30.30.210">
    <property type="entry name" value="Ribonuclease P/MRP, subunit p29"/>
    <property type="match status" value="1"/>
</dbReference>
<comment type="function">
    <text evidence="1">Component of ribonuclease P, a ribonucleoprotein complex that generates mature tRNA molecules by cleaving their 5'-ends.</text>
</comment>
<dbReference type="GO" id="GO:0030677">
    <property type="term" value="C:ribonuclease P complex"/>
    <property type="evidence" value="ECO:0007669"/>
    <property type="project" value="InterPro"/>
</dbReference>
<evidence type="ECO:0000256" key="3">
    <source>
        <dbReference type="ARBA" id="ARBA00006181"/>
    </source>
</evidence>
<feature type="coiled-coil region" evidence="11">
    <location>
        <begin position="52"/>
        <end position="79"/>
    </location>
</feature>
<evidence type="ECO:0000313" key="13">
    <source>
        <dbReference type="Proteomes" id="UP000075920"/>
    </source>
</evidence>
<keyword evidence="6" id="KW-0819">tRNA processing</keyword>
<dbReference type="AlphaFoldDB" id="A0A182WEF0"/>
<organism evidence="12 13">
    <name type="scientific">Anopheles minimus</name>
    <dbReference type="NCBI Taxonomy" id="112268"/>
    <lineage>
        <taxon>Eukaryota</taxon>
        <taxon>Metazoa</taxon>
        <taxon>Ecdysozoa</taxon>
        <taxon>Arthropoda</taxon>
        <taxon>Hexapoda</taxon>
        <taxon>Insecta</taxon>
        <taxon>Pterygota</taxon>
        <taxon>Neoptera</taxon>
        <taxon>Endopterygota</taxon>
        <taxon>Diptera</taxon>
        <taxon>Nematocera</taxon>
        <taxon>Culicoidea</taxon>
        <taxon>Culicidae</taxon>
        <taxon>Anophelinae</taxon>
        <taxon>Anopheles</taxon>
    </lineage>
</organism>
<evidence type="ECO:0000256" key="1">
    <source>
        <dbReference type="ARBA" id="ARBA00002435"/>
    </source>
</evidence>
<dbReference type="PANTHER" id="PTHR13348">
    <property type="entry name" value="RIBONUCLEASE P SUBUNIT P29"/>
    <property type="match status" value="1"/>
</dbReference>
<keyword evidence="11" id="KW-0175">Coiled coil</keyword>
<proteinExistence type="inferred from homology"/>
<keyword evidence="8" id="KW-0255">Endonuclease</keyword>
<dbReference type="GO" id="GO:0004519">
    <property type="term" value="F:endonuclease activity"/>
    <property type="evidence" value="ECO:0007669"/>
    <property type="project" value="UniProtKB-KW"/>
</dbReference>
<dbReference type="STRING" id="112268.A0A182WEF0"/>
<sequence length="463" mass="52633">MMAEAEKECKQMEIAVQRHRKMLHYVTKNCVPLLECKLKEADDQSLSWKERALKAEGKIALLERQLEEKTNQTNQHKKLYEGQYQAMIKIGSVMGEIVWKSFKSQSNVKMLVQAQESMRKYCALTKGIIDSFLLAYGSNLPPLQSMEHVFVISVLGAITNLAAFAEGRAFLAQQEEVVQLMKKMVLDQEQWSFLHFRLIKRMVLTFAYNMSLEDPVAYFMLSEEQLVSCVLRSLSLNDPTDVVAVGVAIIYRLLSTSLQAGIPSALPEKVTFMSNLVKPEERDDLVYAQTHFMSLDSKQCRKVKPSDKPKQKKKLSRKEIKELGLYALPPDTVRYADALKLHKMWCGYYDTLIPPGELPDVTEARYNTVVASLLKADYHGAKIHIVRSKQSSVVGMKGIVVLDTKGTFKMVSKDNRLRTIPKNDSLFEVIIRDTVVTIFGKHLNARPAERSVKKAKTFSFPDL</sequence>
<accession>A0A182WEF0</accession>
<dbReference type="InterPro" id="IPR002730">
    <property type="entry name" value="Rpp29/RNP1"/>
</dbReference>
<evidence type="ECO:0000256" key="5">
    <source>
        <dbReference type="ARBA" id="ARBA00022490"/>
    </source>
</evidence>
<dbReference type="InterPro" id="IPR016848">
    <property type="entry name" value="RNase_P/MRP_Rpp29-subunit"/>
</dbReference>
<keyword evidence="9" id="KW-0378">Hydrolase</keyword>
<dbReference type="SMART" id="SM00538">
    <property type="entry name" value="POP4"/>
    <property type="match status" value="1"/>
</dbReference>
<comment type="similarity">
    <text evidence="3">Belongs to the eukaryotic/archaeal RNase P protein component 1 family.</text>
</comment>
<evidence type="ECO:0000256" key="10">
    <source>
        <dbReference type="ARBA" id="ARBA00046486"/>
    </source>
</evidence>
<dbReference type="InterPro" id="IPR023538">
    <property type="entry name" value="RNP1"/>
</dbReference>
<evidence type="ECO:0000256" key="2">
    <source>
        <dbReference type="ARBA" id="ARBA00004123"/>
    </source>
</evidence>
<evidence type="ECO:0000256" key="9">
    <source>
        <dbReference type="ARBA" id="ARBA00022801"/>
    </source>
</evidence>
<dbReference type="InterPro" id="IPR023534">
    <property type="entry name" value="Rof/RNase_P-like"/>
</dbReference>
<dbReference type="GO" id="GO:0000172">
    <property type="term" value="C:ribonuclease MRP complex"/>
    <property type="evidence" value="ECO:0007669"/>
    <property type="project" value="InterPro"/>
</dbReference>
<dbReference type="InterPro" id="IPR036980">
    <property type="entry name" value="RNase_P/MRP_Rpp29_sf"/>
</dbReference>